<feature type="domain" description="Heterokaryon incompatibility" evidence="1">
    <location>
        <begin position="233"/>
        <end position="404"/>
    </location>
</feature>
<dbReference type="Pfam" id="PF06985">
    <property type="entry name" value="HET"/>
    <property type="match status" value="1"/>
</dbReference>
<dbReference type="PANTHER" id="PTHR33112">
    <property type="entry name" value="DOMAIN PROTEIN, PUTATIVE-RELATED"/>
    <property type="match status" value="1"/>
</dbReference>
<dbReference type="InterPro" id="IPR010730">
    <property type="entry name" value="HET"/>
</dbReference>
<evidence type="ECO:0000313" key="2">
    <source>
        <dbReference type="EMBL" id="KIM99413.1"/>
    </source>
</evidence>
<dbReference type="Proteomes" id="UP000054321">
    <property type="component" value="Unassembled WGS sequence"/>
</dbReference>
<dbReference type="HOGENOM" id="CLU_002639_6_0_1"/>
<evidence type="ECO:0000259" key="1">
    <source>
        <dbReference type="Pfam" id="PF06985"/>
    </source>
</evidence>
<name>A0A0C3CKA0_OIDMZ</name>
<reference evidence="3" key="2">
    <citation type="submission" date="2015-01" db="EMBL/GenBank/DDBJ databases">
        <title>Evolutionary Origins and Diversification of the Mycorrhizal Mutualists.</title>
        <authorList>
            <consortium name="DOE Joint Genome Institute"/>
            <consortium name="Mycorrhizal Genomics Consortium"/>
            <person name="Kohler A."/>
            <person name="Kuo A."/>
            <person name="Nagy L.G."/>
            <person name="Floudas D."/>
            <person name="Copeland A."/>
            <person name="Barry K.W."/>
            <person name="Cichocki N."/>
            <person name="Veneault-Fourrey C."/>
            <person name="LaButti K."/>
            <person name="Lindquist E.A."/>
            <person name="Lipzen A."/>
            <person name="Lundell T."/>
            <person name="Morin E."/>
            <person name="Murat C."/>
            <person name="Riley R."/>
            <person name="Ohm R."/>
            <person name="Sun H."/>
            <person name="Tunlid A."/>
            <person name="Henrissat B."/>
            <person name="Grigoriev I.V."/>
            <person name="Hibbett D.S."/>
            <person name="Martin F."/>
        </authorList>
    </citation>
    <scope>NUCLEOTIDE SEQUENCE [LARGE SCALE GENOMIC DNA]</scope>
    <source>
        <strain evidence="3">Zn</strain>
    </source>
</reference>
<dbReference type="PANTHER" id="PTHR33112:SF16">
    <property type="entry name" value="HETEROKARYON INCOMPATIBILITY DOMAIN-CONTAINING PROTEIN"/>
    <property type="match status" value="1"/>
</dbReference>
<dbReference type="STRING" id="913774.A0A0C3CKA0"/>
<dbReference type="AlphaFoldDB" id="A0A0C3CKA0"/>
<keyword evidence="3" id="KW-1185">Reference proteome</keyword>
<gene>
    <name evidence="2" type="ORF">OIDMADRAFT_167001</name>
</gene>
<reference evidence="2 3" key="1">
    <citation type="submission" date="2014-04" db="EMBL/GenBank/DDBJ databases">
        <authorList>
            <consortium name="DOE Joint Genome Institute"/>
            <person name="Kuo A."/>
            <person name="Martino E."/>
            <person name="Perotto S."/>
            <person name="Kohler A."/>
            <person name="Nagy L.G."/>
            <person name="Floudas D."/>
            <person name="Copeland A."/>
            <person name="Barry K.W."/>
            <person name="Cichocki N."/>
            <person name="Veneault-Fourrey C."/>
            <person name="LaButti K."/>
            <person name="Lindquist E.A."/>
            <person name="Lipzen A."/>
            <person name="Lundell T."/>
            <person name="Morin E."/>
            <person name="Murat C."/>
            <person name="Sun H."/>
            <person name="Tunlid A."/>
            <person name="Henrissat B."/>
            <person name="Grigoriev I.V."/>
            <person name="Hibbett D.S."/>
            <person name="Martin F."/>
            <person name="Nordberg H.P."/>
            <person name="Cantor M.N."/>
            <person name="Hua S.X."/>
        </authorList>
    </citation>
    <scope>NUCLEOTIDE SEQUENCE [LARGE SCALE GENOMIC DNA]</scope>
    <source>
        <strain evidence="2 3">Zn</strain>
    </source>
</reference>
<evidence type="ECO:0000313" key="3">
    <source>
        <dbReference type="Proteomes" id="UP000054321"/>
    </source>
</evidence>
<accession>A0A0C3CKA0</accession>
<dbReference type="InParanoid" id="A0A0C3CKA0"/>
<sequence length="681" mass="77598">MSEFGITVGEVCGIGNHEQWIRDAMKFPNLCFSCSSITVNIDNFENLISADGLRIEITLRALQDSIAKHRCRLCVIFLGIALHSINDKKIFDTLFNEFLSVYGNSLTKVKLKVRLKPEDSRISSWDFHDFLIYGEIVGLYAETLVDTYLRFKVYASSYDRAAKFISTRECDLDMGSNTAYSQIRRWISDCNKHHQECEGSNQTDLPTRVLDLFIGDDPEDLRLLITHGERDRYVALSYCWGGLQQTKTTSLSLEGESLGIYTVAFTNKHTDKCTHIAKSSLPLTIQDAIIVTRQIGIRYLWVDSLCIIQDSAKDKEVEIGRMADIYQNSYLTISAASARSSIDGFLAPKLLPRCLEGPFEQVRFQLPFSCPEGEIGTITLDYSHFWEKSLSPEPLDHRAWAMQERILSKRVLIYGTSTLTWHCENSILGWNSWLRHHQKISIKLRKGDEELHKLTWRNLVAMYSRCQLTLSEDKLPAISGLAGDVMSKSKPGQSPGRYLAGIWESDLLNSLTWCTSLNQSRNVRDFQYRAPTWSWASVDSPVIFLHRFNEISSQKGAQERLEVLDCYAVLRSDISPFGQVSRGLLRVRGRLVAGANILEPWKWSPGIFQSPTPAVVLKLDDFRDGDEAAVSRAQSSWWIQVYHQHGLILEKINEGTYKRVGCVVFQNWENLIAEQEVIEIF</sequence>
<proteinExistence type="predicted"/>
<dbReference type="EMBL" id="KN832879">
    <property type="protein sequence ID" value="KIM99413.1"/>
    <property type="molecule type" value="Genomic_DNA"/>
</dbReference>
<dbReference type="OrthoDB" id="8300194at2759"/>
<organism evidence="2 3">
    <name type="scientific">Oidiodendron maius (strain Zn)</name>
    <dbReference type="NCBI Taxonomy" id="913774"/>
    <lineage>
        <taxon>Eukaryota</taxon>
        <taxon>Fungi</taxon>
        <taxon>Dikarya</taxon>
        <taxon>Ascomycota</taxon>
        <taxon>Pezizomycotina</taxon>
        <taxon>Leotiomycetes</taxon>
        <taxon>Leotiomycetes incertae sedis</taxon>
        <taxon>Myxotrichaceae</taxon>
        <taxon>Oidiodendron</taxon>
    </lineage>
</organism>
<protein>
    <recommendedName>
        <fullName evidence="1">Heterokaryon incompatibility domain-containing protein</fullName>
    </recommendedName>
</protein>